<evidence type="ECO:0000313" key="1">
    <source>
        <dbReference type="EMBL" id="SKA27017.1"/>
    </source>
</evidence>
<organism evidence="1 2">
    <name type="scientific">Enhydrobacter aerosaccus</name>
    <dbReference type="NCBI Taxonomy" id="225324"/>
    <lineage>
        <taxon>Bacteria</taxon>
        <taxon>Pseudomonadati</taxon>
        <taxon>Pseudomonadota</taxon>
        <taxon>Alphaproteobacteria</taxon>
        <taxon>Hyphomicrobiales</taxon>
        <taxon>Enhydrobacter</taxon>
    </lineage>
</organism>
<evidence type="ECO:0008006" key="3">
    <source>
        <dbReference type="Google" id="ProtNLM"/>
    </source>
</evidence>
<reference evidence="2" key="1">
    <citation type="submission" date="2017-02" db="EMBL/GenBank/DDBJ databases">
        <authorList>
            <person name="Varghese N."/>
            <person name="Submissions S."/>
        </authorList>
    </citation>
    <scope>NUCLEOTIDE SEQUENCE [LARGE SCALE GENOMIC DNA]</scope>
    <source>
        <strain evidence="2">ATCC 27094</strain>
    </source>
</reference>
<keyword evidence="2" id="KW-1185">Reference proteome</keyword>
<dbReference type="AlphaFoldDB" id="A0A1T4SFP3"/>
<evidence type="ECO:0000313" key="2">
    <source>
        <dbReference type="Proteomes" id="UP000190092"/>
    </source>
</evidence>
<dbReference type="EMBL" id="FUWJ01000008">
    <property type="protein sequence ID" value="SKA27017.1"/>
    <property type="molecule type" value="Genomic_DNA"/>
</dbReference>
<dbReference type="Proteomes" id="UP000190092">
    <property type="component" value="Unassembled WGS sequence"/>
</dbReference>
<gene>
    <name evidence="1" type="ORF">SAMN02745126_04607</name>
</gene>
<proteinExistence type="predicted"/>
<protein>
    <recommendedName>
        <fullName evidence="3">Glyoxalase/Bleomycin resistance protein/Dioxygenase superfamily protein</fullName>
    </recommendedName>
</protein>
<name>A0A1T4SFP3_9HYPH</name>
<accession>A0A1T4SFP3</accession>
<dbReference type="STRING" id="225324.SAMN02745126_04607"/>
<sequence length="162" mass="17836">MIHHFSLPARDPVNVAKVLAKLIGGRAYRFSGPLPGAAMAVSGDRHGTMIEVYPETIVMAPGDDEAPVAYRSLPGDRSYMGFHALLSVPLDRMAIERIGAEAGWRTKFFSRAAPGRPPVFHVVEVWVENRYLLEVVPAEMIAVYEAYMQPAQMEALDLSLTP</sequence>
<dbReference type="RefSeq" id="WP_085936283.1">
    <property type="nucleotide sequence ID" value="NZ_FUWJ01000008.1"/>
</dbReference>
<dbReference type="OrthoDB" id="512901at2"/>